<dbReference type="InterPro" id="IPR004027">
    <property type="entry name" value="SEC_C_motif"/>
</dbReference>
<evidence type="ECO:0008006" key="3">
    <source>
        <dbReference type="Google" id="ProtNLM"/>
    </source>
</evidence>
<reference evidence="1 2" key="1">
    <citation type="submission" date="2018-08" db="EMBL/GenBank/DDBJ databases">
        <title>A genome reference for cultivated species of the human gut microbiota.</title>
        <authorList>
            <person name="Zou Y."/>
            <person name="Xue W."/>
            <person name="Luo G."/>
        </authorList>
    </citation>
    <scope>NUCLEOTIDE SEQUENCE [LARGE SCALE GENOMIC DNA]</scope>
    <source>
        <strain evidence="1 2">OM05-11AA</strain>
    </source>
</reference>
<dbReference type="RefSeq" id="WP_122122477.1">
    <property type="nucleotide sequence ID" value="NZ_QSUP01000021.1"/>
</dbReference>
<evidence type="ECO:0000313" key="2">
    <source>
        <dbReference type="Proteomes" id="UP000261088"/>
    </source>
</evidence>
<dbReference type="AlphaFoldDB" id="A0AB37LS40"/>
<organism evidence="1 2">
    <name type="scientific">Parabacteroides merdae</name>
    <dbReference type="NCBI Taxonomy" id="46503"/>
    <lineage>
        <taxon>Bacteria</taxon>
        <taxon>Pseudomonadati</taxon>
        <taxon>Bacteroidota</taxon>
        <taxon>Bacteroidia</taxon>
        <taxon>Bacteroidales</taxon>
        <taxon>Tannerellaceae</taxon>
        <taxon>Parabacteroides</taxon>
    </lineage>
</organism>
<proteinExistence type="predicted"/>
<comment type="caution">
    <text evidence="1">The sequence shown here is derived from an EMBL/GenBank/DDBJ whole genome shotgun (WGS) entry which is preliminary data.</text>
</comment>
<sequence>MKQLNEILPLLNKVGCDYEYLLSDIVTEKKKAQNSNDEHIANYLWAEETIVKIVRDFVSVFNLLKQEEFYKAWCAAEQVELCINNLIRNFPDFYQIVSYHNTIIHQLQRLYPYRLFASYVINIKREECSICHKPRSIRSMCGHRKGYVYNGELCYNTVTDLDIISIDLVQNPVHKYAVLFLSDEKGDNQNDYDYGLLKGLMTYWKDPFQPWNYRIEDIRLEEKDFSDLTSESLCPCGSGEKYGACCKNNPLGIKHKKYIFYMDATYEQKSIDEY</sequence>
<evidence type="ECO:0000313" key="1">
    <source>
        <dbReference type="EMBL" id="RGN49040.1"/>
    </source>
</evidence>
<dbReference type="EMBL" id="QSUP01000021">
    <property type="protein sequence ID" value="RGN49040.1"/>
    <property type="molecule type" value="Genomic_DNA"/>
</dbReference>
<gene>
    <name evidence="1" type="ORF">DXB61_14245</name>
</gene>
<protein>
    <recommendedName>
        <fullName evidence="3">Zinc chelation protein SecC</fullName>
    </recommendedName>
</protein>
<accession>A0AB37LS40</accession>
<name>A0AB37LS40_9BACT</name>
<dbReference type="Pfam" id="PF02810">
    <property type="entry name" value="SEC-C"/>
    <property type="match status" value="1"/>
</dbReference>
<dbReference type="Proteomes" id="UP000261088">
    <property type="component" value="Unassembled WGS sequence"/>
</dbReference>